<evidence type="ECO:0000313" key="1">
    <source>
        <dbReference type="EMBL" id="GLB51456.1"/>
    </source>
</evidence>
<dbReference type="AlphaFoldDB" id="A0A9W6EUA4"/>
<protein>
    <submittedName>
        <fullName evidence="1">Uncharacterized protein</fullName>
    </submittedName>
</protein>
<sequence>MVPLIFILTSLISREHGDTTFPETIGSMENIDLAFVPYWILLYAKEEAITIDAKQYYIYHLYPQQVASAKETWDNIENIRPMAQPGEKVVVEF</sequence>
<evidence type="ECO:0000313" key="2">
    <source>
        <dbReference type="Proteomes" id="UP001143545"/>
    </source>
</evidence>
<organism evidence="1 2">
    <name type="scientific">Neptunitalea chrysea</name>
    <dbReference type="NCBI Taxonomy" id="1647581"/>
    <lineage>
        <taxon>Bacteria</taxon>
        <taxon>Pseudomonadati</taxon>
        <taxon>Bacteroidota</taxon>
        <taxon>Flavobacteriia</taxon>
        <taxon>Flavobacteriales</taxon>
        <taxon>Flavobacteriaceae</taxon>
        <taxon>Neptunitalea</taxon>
    </lineage>
</organism>
<gene>
    <name evidence="1" type="ORF">NBRC110019_04950</name>
</gene>
<keyword evidence="2" id="KW-1185">Reference proteome</keyword>
<accession>A0A9W6EUA4</accession>
<dbReference type="EMBL" id="BRVP01000003">
    <property type="protein sequence ID" value="GLB51456.1"/>
    <property type="molecule type" value="Genomic_DNA"/>
</dbReference>
<dbReference type="Proteomes" id="UP001143545">
    <property type="component" value="Unassembled WGS sequence"/>
</dbReference>
<proteinExistence type="predicted"/>
<name>A0A9W6EUA4_9FLAO</name>
<comment type="caution">
    <text evidence="1">The sequence shown here is derived from an EMBL/GenBank/DDBJ whole genome shotgun (WGS) entry which is preliminary data.</text>
</comment>
<reference evidence="1" key="1">
    <citation type="submission" date="2022-07" db="EMBL/GenBank/DDBJ databases">
        <title>Taxonomy of Novel Oxalotrophic and Methylotrophic Bacteria.</title>
        <authorList>
            <person name="Sahin N."/>
            <person name="Tani A."/>
        </authorList>
    </citation>
    <scope>NUCLEOTIDE SEQUENCE</scope>
    <source>
        <strain evidence="1">AM327</strain>
    </source>
</reference>